<keyword evidence="1" id="KW-1278">Translocase</keyword>
<accession>A0ABU4DTG5</accession>
<dbReference type="Gene3D" id="2.70.150.10">
    <property type="entry name" value="Calcium-transporting ATPase, cytoplasmic transduction domain A"/>
    <property type="match status" value="1"/>
</dbReference>
<sequence>MIHAAGSVTGGTFNQTGAFQVRATAVGADTALSRIVALVQNAQASADVGIAIGAGTDVAVETADVVLVRSDPASVAGAITLARQVRGKIKQNLFWAAGYNLLAIPFAAGVLYPSLGILLRPEWAALLMSASTVIVTLNALSLNRVKFARATTPTSAQSAPS</sequence>
<dbReference type="EMBL" id="JAPMIV010000034">
    <property type="protein sequence ID" value="MDV6375722.1"/>
    <property type="molecule type" value="Genomic_DNA"/>
</dbReference>
<evidence type="ECO:0000256" key="2">
    <source>
        <dbReference type="SAM" id="Phobius"/>
    </source>
</evidence>
<dbReference type="Proteomes" id="UP001276150">
    <property type="component" value="Unassembled WGS sequence"/>
</dbReference>
<dbReference type="PANTHER" id="PTHR43520">
    <property type="entry name" value="ATP7, ISOFORM B"/>
    <property type="match status" value="1"/>
</dbReference>
<dbReference type="PANTHER" id="PTHR43520:SF8">
    <property type="entry name" value="P-TYPE CU(+) TRANSPORTER"/>
    <property type="match status" value="1"/>
</dbReference>
<organism evidence="3 4">
    <name type="scientific">Deinococcus arenicola</name>
    <dbReference type="NCBI Taxonomy" id="2994950"/>
    <lineage>
        <taxon>Bacteria</taxon>
        <taxon>Thermotogati</taxon>
        <taxon>Deinococcota</taxon>
        <taxon>Deinococci</taxon>
        <taxon>Deinococcales</taxon>
        <taxon>Deinococcaceae</taxon>
        <taxon>Deinococcus</taxon>
    </lineage>
</organism>
<feature type="transmembrane region" description="Helical" evidence="2">
    <location>
        <begin position="93"/>
        <end position="111"/>
    </location>
</feature>
<evidence type="ECO:0000313" key="4">
    <source>
        <dbReference type="Proteomes" id="UP001276150"/>
    </source>
</evidence>
<dbReference type="InterPro" id="IPR036412">
    <property type="entry name" value="HAD-like_sf"/>
</dbReference>
<evidence type="ECO:0000256" key="1">
    <source>
        <dbReference type="ARBA" id="ARBA00022967"/>
    </source>
</evidence>
<dbReference type="Gene3D" id="3.40.50.1000">
    <property type="entry name" value="HAD superfamily/HAD-like"/>
    <property type="match status" value="1"/>
</dbReference>
<gene>
    <name evidence="3" type="ORF">ORD21_14080</name>
</gene>
<feature type="transmembrane region" description="Helical" evidence="2">
    <location>
        <begin position="123"/>
        <end position="140"/>
    </location>
</feature>
<proteinExistence type="predicted"/>
<name>A0ABU4DTG5_9DEIO</name>
<keyword evidence="4" id="KW-1185">Reference proteome</keyword>
<dbReference type="RefSeq" id="WP_317641072.1">
    <property type="nucleotide sequence ID" value="NZ_JAPMIV010000034.1"/>
</dbReference>
<dbReference type="InterPro" id="IPR023214">
    <property type="entry name" value="HAD_sf"/>
</dbReference>
<reference evidence="3 4" key="1">
    <citation type="submission" date="2022-11" db="EMBL/GenBank/DDBJ databases">
        <title>Deinococcus ZS9-10, Low Temperature and Draught-tolerating, UV-resistant Bacteria from Continental Antarctica.</title>
        <authorList>
            <person name="Cheng L."/>
        </authorList>
    </citation>
    <scope>NUCLEOTIDE SEQUENCE [LARGE SCALE GENOMIC DNA]</scope>
    <source>
        <strain evidence="3 4">ZS9-10</strain>
    </source>
</reference>
<keyword evidence="2" id="KW-1133">Transmembrane helix</keyword>
<protein>
    <submittedName>
        <fullName evidence="3">Uncharacterized protein</fullName>
    </submittedName>
</protein>
<keyword evidence="2" id="KW-0472">Membrane</keyword>
<evidence type="ECO:0000313" key="3">
    <source>
        <dbReference type="EMBL" id="MDV6375722.1"/>
    </source>
</evidence>
<comment type="caution">
    <text evidence="3">The sequence shown here is derived from an EMBL/GenBank/DDBJ whole genome shotgun (WGS) entry which is preliminary data.</text>
</comment>
<keyword evidence="2" id="KW-0812">Transmembrane</keyword>
<dbReference type="SUPFAM" id="SSF56784">
    <property type="entry name" value="HAD-like"/>
    <property type="match status" value="1"/>
</dbReference>